<dbReference type="InterPro" id="IPR029068">
    <property type="entry name" value="Glyas_Bleomycin-R_OHBP_Dase"/>
</dbReference>
<gene>
    <name evidence="2" type="ORF">SAMN04487906_2903</name>
</gene>
<dbReference type="InterPro" id="IPR037523">
    <property type="entry name" value="VOC_core"/>
</dbReference>
<dbReference type="PROSITE" id="PS51819">
    <property type="entry name" value="VOC"/>
    <property type="match status" value="1"/>
</dbReference>
<dbReference type="AlphaFoldDB" id="A0A1I6V6S5"/>
<accession>A0A1I6V6S5</accession>
<evidence type="ECO:0000259" key="1">
    <source>
        <dbReference type="PROSITE" id="PS51819"/>
    </source>
</evidence>
<feature type="domain" description="VOC" evidence="1">
    <location>
        <begin position="14"/>
        <end position="134"/>
    </location>
</feature>
<dbReference type="SUPFAM" id="SSF54593">
    <property type="entry name" value="Glyoxalase/Bleomycin resistance protein/Dihydroxybiphenyl dioxygenase"/>
    <property type="match status" value="1"/>
</dbReference>
<dbReference type="OrthoDB" id="192739at2"/>
<keyword evidence="2" id="KW-0560">Oxidoreductase</keyword>
<name>A0A1I6V6S5_9FLAO</name>
<dbReference type="GO" id="GO:0051213">
    <property type="term" value="F:dioxygenase activity"/>
    <property type="evidence" value="ECO:0007669"/>
    <property type="project" value="UniProtKB-KW"/>
</dbReference>
<sequence>MKLKPHNSKDFTFNKDHDAIQVKNLRVSAAFYEKVFGLKEIYNAGLGENFKWYQLNDKVQIHLIESEEDFKPHKGVHMALNVNNLEGFMKFLNAEKIHFENWPGEMNTTNTRPDGIKQIYIKDPDGYWIEVNDNRL</sequence>
<evidence type="ECO:0000313" key="2">
    <source>
        <dbReference type="EMBL" id="SFT09314.1"/>
    </source>
</evidence>
<dbReference type="InterPro" id="IPR004360">
    <property type="entry name" value="Glyas_Fos-R_dOase_dom"/>
</dbReference>
<dbReference type="Gene3D" id="3.10.180.10">
    <property type="entry name" value="2,3-Dihydroxybiphenyl 1,2-Dioxygenase, domain 1"/>
    <property type="match status" value="1"/>
</dbReference>
<organism evidence="2 3">
    <name type="scientific">Zhouia amylolytica</name>
    <dbReference type="NCBI Taxonomy" id="376730"/>
    <lineage>
        <taxon>Bacteria</taxon>
        <taxon>Pseudomonadati</taxon>
        <taxon>Bacteroidota</taxon>
        <taxon>Flavobacteriia</taxon>
        <taxon>Flavobacteriales</taxon>
        <taxon>Flavobacteriaceae</taxon>
        <taxon>Zhouia</taxon>
    </lineage>
</organism>
<protein>
    <submittedName>
        <fullName evidence="2">Catechol 2,3-dioxygenase</fullName>
    </submittedName>
</protein>
<dbReference type="RefSeq" id="WP_074979765.1">
    <property type="nucleotide sequence ID" value="NZ_FPAG01000008.1"/>
</dbReference>
<dbReference type="Proteomes" id="UP000183209">
    <property type="component" value="Unassembled WGS sequence"/>
</dbReference>
<proteinExistence type="predicted"/>
<keyword evidence="2" id="KW-0223">Dioxygenase</keyword>
<evidence type="ECO:0000313" key="3">
    <source>
        <dbReference type="Proteomes" id="UP000183209"/>
    </source>
</evidence>
<dbReference type="Pfam" id="PF00903">
    <property type="entry name" value="Glyoxalase"/>
    <property type="match status" value="1"/>
</dbReference>
<reference evidence="2 3" key="1">
    <citation type="submission" date="2016-10" db="EMBL/GenBank/DDBJ databases">
        <authorList>
            <person name="de Groot N.N."/>
        </authorList>
    </citation>
    <scope>NUCLEOTIDE SEQUENCE [LARGE SCALE GENOMIC DNA]</scope>
    <source>
        <strain evidence="2 3">CGMCC 1.6114</strain>
    </source>
</reference>
<dbReference type="EMBL" id="FPAG01000008">
    <property type="protein sequence ID" value="SFT09314.1"/>
    <property type="molecule type" value="Genomic_DNA"/>
</dbReference>